<evidence type="ECO:0000313" key="2">
    <source>
        <dbReference type="EMBL" id="CAB4908981.1"/>
    </source>
</evidence>
<dbReference type="InterPro" id="IPR000073">
    <property type="entry name" value="AB_hydrolase_1"/>
</dbReference>
<gene>
    <name evidence="2" type="ORF">UFOPK3573_01106</name>
    <name evidence="3" type="ORF">UFOPK3879_01369</name>
</gene>
<dbReference type="Pfam" id="PF12697">
    <property type="entry name" value="Abhydrolase_6"/>
    <property type="match status" value="1"/>
</dbReference>
<accession>A0A6J7LLK1</accession>
<dbReference type="InterPro" id="IPR050228">
    <property type="entry name" value="Carboxylesterase_BioH"/>
</dbReference>
<feature type="domain" description="AB hydrolase-1" evidence="1">
    <location>
        <begin position="29"/>
        <end position="282"/>
    </location>
</feature>
<protein>
    <submittedName>
        <fullName evidence="3">Unannotated protein</fullName>
    </submittedName>
</protein>
<dbReference type="InterPro" id="IPR029058">
    <property type="entry name" value="AB_hydrolase_fold"/>
</dbReference>
<dbReference type="EMBL" id="CAFBMJ010000111">
    <property type="protein sequence ID" value="CAB4908981.1"/>
    <property type="molecule type" value="Genomic_DNA"/>
</dbReference>
<sequence>MITTSTHPSSEGTQLSVYDYAPESTKQLVLLSHATGFHGRVFDPVAEHLQNNFHCYSFDYRGHGDSELPTDWKANWSGYGDDALAIARVIAAGKSSTAAPIIGAGHSMGGAALVMAALRAPELFRALVLYEPIIFPPQIRVGMTNAGVPSPLADGARRRRGIFPSFDEAITNYSSKPPLNVMRPDALRAYVMHGFRTQHDGISIKCSPEHEARTYEMGAIHETWNDLPKLRVPVWLVSGEVIPHTPGAIAALIAHEVPGSTLVQWNDLGHFGPMQDPQRFAQLISQVDAATA</sequence>
<name>A0A6J7LLK1_9ZZZZ</name>
<dbReference type="EMBL" id="CAFBNR010000100">
    <property type="protein sequence ID" value="CAB4967603.1"/>
    <property type="molecule type" value="Genomic_DNA"/>
</dbReference>
<dbReference type="PANTHER" id="PTHR43194">
    <property type="entry name" value="HYDROLASE ALPHA/BETA FOLD FAMILY"/>
    <property type="match status" value="1"/>
</dbReference>
<reference evidence="3" key="1">
    <citation type="submission" date="2020-05" db="EMBL/GenBank/DDBJ databases">
        <authorList>
            <person name="Chiriac C."/>
            <person name="Salcher M."/>
            <person name="Ghai R."/>
            <person name="Kavagutti S V."/>
        </authorList>
    </citation>
    <scope>NUCLEOTIDE SEQUENCE</scope>
</reference>
<organism evidence="3">
    <name type="scientific">freshwater metagenome</name>
    <dbReference type="NCBI Taxonomy" id="449393"/>
    <lineage>
        <taxon>unclassified sequences</taxon>
        <taxon>metagenomes</taxon>
        <taxon>ecological metagenomes</taxon>
    </lineage>
</organism>
<dbReference type="AlphaFoldDB" id="A0A6J7LLK1"/>
<proteinExistence type="predicted"/>
<dbReference type="Gene3D" id="3.40.50.1820">
    <property type="entry name" value="alpha/beta hydrolase"/>
    <property type="match status" value="1"/>
</dbReference>
<evidence type="ECO:0000259" key="1">
    <source>
        <dbReference type="Pfam" id="PF12697"/>
    </source>
</evidence>
<dbReference type="SUPFAM" id="SSF53474">
    <property type="entry name" value="alpha/beta-Hydrolases"/>
    <property type="match status" value="1"/>
</dbReference>
<dbReference type="PANTHER" id="PTHR43194:SF3">
    <property type="entry name" value="SIGMA FACTOR SIGB REGULATION PROTEIN RSBQ"/>
    <property type="match status" value="1"/>
</dbReference>
<evidence type="ECO:0000313" key="3">
    <source>
        <dbReference type="EMBL" id="CAB4967603.1"/>
    </source>
</evidence>